<keyword evidence="6 7" id="KW-0472">Membrane</keyword>
<feature type="domain" description="Major facilitator superfamily (MFS) profile" evidence="8">
    <location>
        <begin position="1"/>
        <end position="418"/>
    </location>
</feature>
<dbReference type="CDD" id="cd06173">
    <property type="entry name" value="MFS_MefA_like"/>
    <property type="match status" value="1"/>
</dbReference>
<evidence type="ECO:0000256" key="7">
    <source>
        <dbReference type="SAM" id="Phobius"/>
    </source>
</evidence>
<dbReference type="PROSITE" id="PS50850">
    <property type="entry name" value="MFS"/>
    <property type="match status" value="1"/>
</dbReference>
<evidence type="ECO:0000256" key="4">
    <source>
        <dbReference type="ARBA" id="ARBA00022692"/>
    </source>
</evidence>
<evidence type="ECO:0000259" key="8">
    <source>
        <dbReference type="PROSITE" id="PS50850"/>
    </source>
</evidence>
<evidence type="ECO:0000256" key="6">
    <source>
        <dbReference type="ARBA" id="ARBA00023136"/>
    </source>
</evidence>
<feature type="transmembrane region" description="Helical" evidence="7">
    <location>
        <begin position="396"/>
        <end position="415"/>
    </location>
</feature>
<sequence length="427" mass="44725">MTVGADAARAARPERPAKPALGRDFGKLWTATAFSNLADGIGRVAVPLIATTLTRDPLAIAALGAVAFLPWLLFALPAGMLVDRFDRRWIMAIANGLRGAAALWLAVLTVTDALSLWALLAATLIFGFGETLFENATNAVVPSLVARPALDRANGFMQAAQVTIDSFIATPIGGVLFAVALALPLWIGSAAYAIPIALALLLPLTAARPLREPQSAASAASEKNGTSAREAVAYLWNHRFLRSMVVFTAIMGCAFTFAQAPTILYFLDELDVPEAAIGVVTAGIGLGALGGSLVAPALVRRFGRGAVMLVANFGAAAGLVGLWLAPELVTGLVSYAVLAFAVSTWNVPWGALRQAIVPNRLFGRVLGIMRTLTWGLFPFATLLGGLVARYDLRLTFLIAGVVTAITTVVAARLVLSSSAHTTVEEQL</sequence>
<keyword evidence="3" id="KW-1003">Cell membrane</keyword>
<gene>
    <name evidence="9" type="ORF">GCM10022200_05930</name>
</gene>
<feature type="transmembrane region" description="Helical" evidence="7">
    <location>
        <begin position="175"/>
        <end position="202"/>
    </location>
</feature>
<reference evidence="10" key="1">
    <citation type="journal article" date="2019" name="Int. J. Syst. Evol. Microbiol.">
        <title>The Global Catalogue of Microorganisms (GCM) 10K type strain sequencing project: providing services to taxonomists for standard genome sequencing and annotation.</title>
        <authorList>
            <consortium name="The Broad Institute Genomics Platform"/>
            <consortium name="The Broad Institute Genome Sequencing Center for Infectious Disease"/>
            <person name="Wu L."/>
            <person name="Ma J."/>
        </authorList>
    </citation>
    <scope>NUCLEOTIDE SEQUENCE [LARGE SCALE GENOMIC DNA]</scope>
    <source>
        <strain evidence="10">JCM 16544</strain>
    </source>
</reference>
<dbReference type="RefSeq" id="WP_344736374.1">
    <property type="nucleotide sequence ID" value="NZ_BAAAYU010000001.1"/>
</dbReference>
<feature type="transmembrane region" description="Helical" evidence="7">
    <location>
        <begin position="279"/>
        <end position="299"/>
    </location>
</feature>
<feature type="transmembrane region" description="Helical" evidence="7">
    <location>
        <begin position="332"/>
        <end position="352"/>
    </location>
</feature>
<dbReference type="PANTHER" id="PTHR23513">
    <property type="entry name" value="INTEGRAL MEMBRANE EFFLUX PROTEIN-RELATED"/>
    <property type="match status" value="1"/>
</dbReference>
<dbReference type="EMBL" id="BAAAYU010000001">
    <property type="protein sequence ID" value="GAA3626367.1"/>
    <property type="molecule type" value="Genomic_DNA"/>
</dbReference>
<dbReference type="Pfam" id="PF05977">
    <property type="entry name" value="MFS_3"/>
    <property type="match status" value="1"/>
</dbReference>
<keyword evidence="10" id="KW-1185">Reference proteome</keyword>
<keyword evidence="4 7" id="KW-0812">Transmembrane</keyword>
<keyword evidence="5 7" id="KW-1133">Transmembrane helix</keyword>
<dbReference type="InterPro" id="IPR036259">
    <property type="entry name" value="MFS_trans_sf"/>
</dbReference>
<comment type="subcellular location">
    <subcellularLocation>
        <location evidence="1">Cell membrane</location>
        <topology evidence="1">Multi-pass membrane protein</topology>
    </subcellularLocation>
</comment>
<dbReference type="Proteomes" id="UP001501697">
    <property type="component" value="Unassembled WGS sequence"/>
</dbReference>
<evidence type="ECO:0000313" key="9">
    <source>
        <dbReference type="EMBL" id="GAA3626367.1"/>
    </source>
</evidence>
<protein>
    <submittedName>
        <fullName evidence="9">MFS transporter</fullName>
    </submittedName>
</protein>
<organism evidence="9 10">
    <name type="scientific">Microbacterium awajiense</name>
    <dbReference type="NCBI Taxonomy" id="415214"/>
    <lineage>
        <taxon>Bacteria</taxon>
        <taxon>Bacillati</taxon>
        <taxon>Actinomycetota</taxon>
        <taxon>Actinomycetes</taxon>
        <taxon>Micrococcales</taxon>
        <taxon>Microbacteriaceae</taxon>
        <taxon>Microbacterium</taxon>
    </lineage>
</organism>
<feature type="transmembrane region" description="Helical" evidence="7">
    <location>
        <begin position="58"/>
        <end position="82"/>
    </location>
</feature>
<comment type="caution">
    <text evidence="9">The sequence shown here is derived from an EMBL/GenBank/DDBJ whole genome shotgun (WGS) entry which is preliminary data.</text>
</comment>
<accession>A0ABP7A7N3</accession>
<name>A0ABP7A7N3_9MICO</name>
<proteinExistence type="predicted"/>
<evidence type="ECO:0000256" key="1">
    <source>
        <dbReference type="ARBA" id="ARBA00004651"/>
    </source>
</evidence>
<feature type="transmembrane region" description="Helical" evidence="7">
    <location>
        <begin position="103"/>
        <end position="128"/>
    </location>
</feature>
<dbReference type="InterPro" id="IPR020846">
    <property type="entry name" value="MFS_dom"/>
</dbReference>
<evidence type="ECO:0000256" key="2">
    <source>
        <dbReference type="ARBA" id="ARBA00022448"/>
    </source>
</evidence>
<feature type="transmembrane region" description="Helical" evidence="7">
    <location>
        <begin position="306"/>
        <end position="326"/>
    </location>
</feature>
<evidence type="ECO:0000256" key="3">
    <source>
        <dbReference type="ARBA" id="ARBA00022475"/>
    </source>
</evidence>
<dbReference type="PANTHER" id="PTHR23513:SF6">
    <property type="entry name" value="MAJOR FACILITATOR SUPERFAMILY ASSOCIATED DOMAIN-CONTAINING PROTEIN"/>
    <property type="match status" value="1"/>
</dbReference>
<dbReference type="SUPFAM" id="SSF103473">
    <property type="entry name" value="MFS general substrate transporter"/>
    <property type="match status" value="1"/>
</dbReference>
<dbReference type="InterPro" id="IPR010290">
    <property type="entry name" value="TM_effector"/>
</dbReference>
<evidence type="ECO:0000313" key="10">
    <source>
        <dbReference type="Proteomes" id="UP001501697"/>
    </source>
</evidence>
<feature type="transmembrane region" description="Helical" evidence="7">
    <location>
        <begin position="244"/>
        <end position="267"/>
    </location>
</feature>
<dbReference type="Gene3D" id="1.20.1250.20">
    <property type="entry name" value="MFS general substrate transporter like domains"/>
    <property type="match status" value="1"/>
</dbReference>
<evidence type="ECO:0000256" key="5">
    <source>
        <dbReference type="ARBA" id="ARBA00022989"/>
    </source>
</evidence>
<keyword evidence="2" id="KW-0813">Transport</keyword>
<feature type="transmembrane region" description="Helical" evidence="7">
    <location>
        <begin position="372"/>
        <end position="390"/>
    </location>
</feature>